<reference evidence="2" key="1">
    <citation type="journal article" date="2023" name="Front. Plant Sci.">
        <title>Chromosomal-level genome assembly of Melastoma candidum provides insights into trichome evolution.</title>
        <authorList>
            <person name="Zhong Y."/>
            <person name="Wu W."/>
            <person name="Sun C."/>
            <person name="Zou P."/>
            <person name="Liu Y."/>
            <person name="Dai S."/>
            <person name="Zhou R."/>
        </authorList>
    </citation>
    <scope>NUCLEOTIDE SEQUENCE [LARGE SCALE GENOMIC DNA]</scope>
</reference>
<accession>A0ACB9M9B0</accession>
<name>A0ACB9M9B0_9MYRT</name>
<sequence>MLVGAPLSLFEIVYAIVKEILSHYPSNYKQSAVIPLLDLAQQQHGRWPPVSAMNAVAKIIKVAPSVSMRLQPSIPCLTGQRLGLNLVWLAIETCNQIKEGLFDVPEVTKDGLFSVGEMECMGCCVNAPMITVADYSHGSEGYKCYHDNWERNHRMALGIHKALGSMPAETVSVIQFSPNNVNAEE</sequence>
<proteinExistence type="predicted"/>
<keyword evidence="2" id="KW-1185">Reference proteome</keyword>
<dbReference type="EMBL" id="CM042889">
    <property type="protein sequence ID" value="KAI4319486.1"/>
    <property type="molecule type" value="Genomic_DNA"/>
</dbReference>
<gene>
    <name evidence="1" type="ORF">MLD38_033076</name>
</gene>
<evidence type="ECO:0000313" key="2">
    <source>
        <dbReference type="Proteomes" id="UP001057402"/>
    </source>
</evidence>
<protein>
    <submittedName>
        <fullName evidence="1">Uncharacterized protein</fullName>
    </submittedName>
</protein>
<dbReference type="Proteomes" id="UP001057402">
    <property type="component" value="Chromosome 10"/>
</dbReference>
<comment type="caution">
    <text evidence="1">The sequence shown here is derived from an EMBL/GenBank/DDBJ whole genome shotgun (WGS) entry which is preliminary data.</text>
</comment>
<evidence type="ECO:0000313" key="1">
    <source>
        <dbReference type="EMBL" id="KAI4319486.1"/>
    </source>
</evidence>
<organism evidence="1 2">
    <name type="scientific">Melastoma candidum</name>
    <dbReference type="NCBI Taxonomy" id="119954"/>
    <lineage>
        <taxon>Eukaryota</taxon>
        <taxon>Viridiplantae</taxon>
        <taxon>Streptophyta</taxon>
        <taxon>Embryophyta</taxon>
        <taxon>Tracheophyta</taxon>
        <taxon>Spermatophyta</taxon>
        <taxon>Magnoliopsida</taxon>
        <taxon>eudicotyledons</taxon>
        <taxon>Gunneridae</taxon>
        <taxon>Pentapetalae</taxon>
        <taxon>rosids</taxon>
        <taxon>malvids</taxon>
        <taxon>Myrtales</taxon>
        <taxon>Melastomataceae</taxon>
        <taxon>Melastomatoideae</taxon>
        <taxon>Melastomateae</taxon>
        <taxon>Melastoma</taxon>
    </lineage>
</organism>